<evidence type="ECO:0000313" key="1">
    <source>
        <dbReference type="EMBL" id="QDV32081.1"/>
    </source>
</evidence>
<reference evidence="1 2" key="1">
    <citation type="submission" date="2019-02" db="EMBL/GenBank/DDBJ databases">
        <title>Deep-cultivation of Planctomycetes and their phenomic and genomic characterization uncovers novel biology.</title>
        <authorList>
            <person name="Wiegand S."/>
            <person name="Jogler M."/>
            <person name="Boedeker C."/>
            <person name="Pinto D."/>
            <person name="Vollmers J."/>
            <person name="Rivas-Marin E."/>
            <person name="Kohn T."/>
            <person name="Peeters S.H."/>
            <person name="Heuer A."/>
            <person name="Rast P."/>
            <person name="Oberbeckmann S."/>
            <person name="Bunk B."/>
            <person name="Jeske O."/>
            <person name="Meyerdierks A."/>
            <person name="Storesund J.E."/>
            <person name="Kallscheuer N."/>
            <person name="Luecker S."/>
            <person name="Lage O.M."/>
            <person name="Pohl T."/>
            <person name="Merkel B.J."/>
            <person name="Hornburger P."/>
            <person name="Mueller R.-W."/>
            <person name="Bruemmer F."/>
            <person name="Labrenz M."/>
            <person name="Spormann A.M."/>
            <person name="Op den Camp H."/>
            <person name="Overmann J."/>
            <person name="Amann R."/>
            <person name="Jetten M.S.M."/>
            <person name="Mascher T."/>
            <person name="Medema M.H."/>
            <person name="Devos D.P."/>
            <person name="Kaster A.-K."/>
            <person name="Ovreas L."/>
            <person name="Rohde M."/>
            <person name="Galperin M.Y."/>
            <person name="Jogler C."/>
        </authorList>
    </citation>
    <scope>NUCLEOTIDE SEQUENCE [LARGE SCALE GENOMIC DNA]</scope>
    <source>
        <strain evidence="1 2">Spb1</strain>
    </source>
</reference>
<proteinExistence type="predicted"/>
<sequence length="52" mass="6190">MSLQSLFSFTSLQIVELALKSRKKAFWTLDQRCRFAIRPLPPHNRESWITKL</sequence>
<organism evidence="1 2">
    <name type="scientific">Planctopirus ephydatiae</name>
    <dbReference type="NCBI Taxonomy" id="2528019"/>
    <lineage>
        <taxon>Bacteria</taxon>
        <taxon>Pseudomonadati</taxon>
        <taxon>Planctomycetota</taxon>
        <taxon>Planctomycetia</taxon>
        <taxon>Planctomycetales</taxon>
        <taxon>Planctomycetaceae</taxon>
        <taxon>Planctopirus</taxon>
    </lineage>
</organism>
<keyword evidence="2" id="KW-1185">Reference proteome</keyword>
<dbReference type="Proteomes" id="UP000315349">
    <property type="component" value="Chromosome"/>
</dbReference>
<dbReference type="KEGG" id="peh:Spb1_40290"/>
<dbReference type="AlphaFoldDB" id="A0A518GU26"/>
<name>A0A518GU26_9PLAN</name>
<protein>
    <submittedName>
        <fullName evidence="1">Uncharacterized protein</fullName>
    </submittedName>
</protein>
<evidence type="ECO:0000313" key="2">
    <source>
        <dbReference type="Proteomes" id="UP000315349"/>
    </source>
</evidence>
<gene>
    <name evidence="1" type="ORF">Spb1_40290</name>
</gene>
<accession>A0A518GU26</accession>
<dbReference type="EMBL" id="CP036299">
    <property type="protein sequence ID" value="QDV32081.1"/>
    <property type="molecule type" value="Genomic_DNA"/>
</dbReference>